<keyword evidence="3" id="KW-1185">Reference proteome</keyword>
<dbReference type="Proteomes" id="UP001595712">
    <property type="component" value="Unassembled WGS sequence"/>
</dbReference>
<accession>A0ABV7Q5J4</accession>
<evidence type="ECO:0000313" key="2">
    <source>
        <dbReference type="EMBL" id="MFC3495013.1"/>
    </source>
</evidence>
<feature type="compositionally biased region" description="Pro residues" evidence="1">
    <location>
        <begin position="75"/>
        <end position="114"/>
    </location>
</feature>
<comment type="caution">
    <text evidence="2">The sequence shown here is derived from an EMBL/GenBank/DDBJ whole genome shotgun (WGS) entry which is preliminary data.</text>
</comment>
<evidence type="ECO:0000313" key="3">
    <source>
        <dbReference type="Proteomes" id="UP001595712"/>
    </source>
</evidence>
<dbReference type="RefSeq" id="WP_387979269.1">
    <property type="nucleotide sequence ID" value="NZ_JBHRWO010000021.1"/>
</dbReference>
<dbReference type="EMBL" id="JBHRWO010000021">
    <property type="protein sequence ID" value="MFC3495013.1"/>
    <property type="molecule type" value="Genomic_DNA"/>
</dbReference>
<gene>
    <name evidence="2" type="ORF">ACFO8M_21215</name>
</gene>
<organism evidence="2 3">
    <name type="scientific">Glycomyces rhizosphaerae</name>
    <dbReference type="NCBI Taxonomy" id="2054422"/>
    <lineage>
        <taxon>Bacteria</taxon>
        <taxon>Bacillati</taxon>
        <taxon>Actinomycetota</taxon>
        <taxon>Actinomycetes</taxon>
        <taxon>Glycomycetales</taxon>
        <taxon>Glycomycetaceae</taxon>
        <taxon>Glycomyces</taxon>
    </lineage>
</organism>
<reference evidence="3" key="1">
    <citation type="journal article" date="2019" name="Int. J. Syst. Evol. Microbiol.">
        <title>The Global Catalogue of Microorganisms (GCM) 10K type strain sequencing project: providing services to taxonomists for standard genome sequencing and annotation.</title>
        <authorList>
            <consortium name="The Broad Institute Genomics Platform"/>
            <consortium name="The Broad Institute Genome Sequencing Center for Infectious Disease"/>
            <person name="Wu L."/>
            <person name="Ma J."/>
        </authorList>
    </citation>
    <scope>NUCLEOTIDE SEQUENCE [LARGE SCALE GENOMIC DNA]</scope>
    <source>
        <strain evidence="3">CGMCC 4.7396</strain>
    </source>
</reference>
<evidence type="ECO:0000256" key="1">
    <source>
        <dbReference type="SAM" id="MobiDB-lite"/>
    </source>
</evidence>
<protein>
    <submittedName>
        <fullName evidence="2">Uncharacterized protein</fullName>
    </submittedName>
</protein>
<name>A0ABV7Q5J4_9ACTN</name>
<feature type="region of interest" description="Disordered" evidence="1">
    <location>
        <begin position="74"/>
        <end position="114"/>
    </location>
</feature>
<sequence length="114" mass="12350">MSAPELENLAESITALAGARKRIPLNHLLRETALNILILARIASNRLDDRLRREEIESAADHLVTRIRHAAWELPVPPPIAPPSPPDPSTPPPTPPKYAPPSPPPSRPALPPAT</sequence>
<proteinExistence type="predicted"/>